<evidence type="ECO:0000259" key="1">
    <source>
        <dbReference type="PROSITE" id="PS51186"/>
    </source>
</evidence>
<organism evidence="2 3">
    <name type="scientific">Caerostris darwini</name>
    <dbReference type="NCBI Taxonomy" id="1538125"/>
    <lineage>
        <taxon>Eukaryota</taxon>
        <taxon>Metazoa</taxon>
        <taxon>Ecdysozoa</taxon>
        <taxon>Arthropoda</taxon>
        <taxon>Chelicerata</taxon>
        <taxon>Arachnida</taxon>
        <taxon>Araneae</taxon>
        <taxon>Araneomorphae</taxon>
        <taxon>Entelegynae</taxon>
        <taxon>Araneoidea</taxon>
        <taxon>Araneidae</taxon>
        <taxon>Caerostris</taxon>
    </lineage>
</organism>
<dbReference type="SUPFAM" id="SSF55729">
    <property type="entry name" value="Acyl-CoA N-acyltransferases (Nat)"/>
    <property type="match status" value="1"/>
</dbReference>
<dbReference type="InterPro" id="IPR016181">
    <property type="entry name" value="Acyl_CoA_acyltransferase"/>
</dbReference>
<protein>
    <submittedName>
        <fullName evidence="2">N-acetyltransferase domain-containing protein</fullName>
    </submittedName>
</protein>
<dbReference type="EMBL" id="BPLQ01013956">
    <property type="protein sequence ID" value="GIY76144.1"/>
    <property type="molecule type" value="Genomic_DNA"/>
</dbReference>
<dbReference type="InterPro" id="IPR052729">
    <property type="entry name" value="Acyl/Acetyltrans_Enzymes"/>
</dbReference>
<dbReference type="GO" id="GO:0016747">
    <property type="term" value="F:acyltransferase activity, transferring groups other than amino-acyl groups"/>
    <property type="evidence" value="ECO:0007669"/>
    <property type="project" value="InterPro"/>
</dbReference>
<accession>A0AAV4W2N0</accession>
<dbReference type="CDD" id="cd04301">
    <property type="entry name" value="NAT_SF"/>
    <property type="match status" value="1"/>
</dbReference>
<proteinExistence type="predicted"/>
<keyword evidence="3" id="KW-1185">Reference proteome</keyword>
<dbReference type="Proteomes" id="UP001054837">
    <property type="component" value="Unassembled WGS sequence"/>
</dbReference>
<gene>
    <name evidence="2" type="primary">X975_19628</name>
    <name evidence="2" type="ORF">CDAR_460971</name>
</gene>
<dbReference type="PANTHER" id="PTHR47237">
    <property type="entry name" value="SLL0310 PROTEIN"/>
    <property type="match status" value="1"/>
</dbReference>
<reference evidence="2 3" key="1">
    <citation type="submission" date="2021-06" db="EMBL/GenBank/DDBJ databases">
        <title>Caerostris darwini draft genome.</title>
        <authorList>
            <person name="Kono N."/>
            <person name="Arakawa K."/>
        </authorList>
    </citation>
    <scope>NUCLEOTIDE SEQUENCE [LARGE SCALE GENOMIC DNA]</scope>
</reference>
<feature type="domain" description="N-acetyltransferase" evidence="1">
    <location>
        <begin position="87"/>
        <end position="230"/>
    </location>
</feature>
<dbReference type="InterPro" id="IPR000182">
    <property type="entry name" value="GNAT_dom"/>
</dbReference>
<dbReference type="Gene3D" id="3.40.630.30">
    <property type="match status" value="1"/>
</dbReference>
<dbReference type="PROSITE" id="PS51186">
    <property type="entry name" value="GNAT"/>
    <property type="match status" value="1"/>
</dbReference>
<evidence type="ECO:0000313" key="3">
    <source>
        <dbReference type="Proteomes" id="UP001054837"/>
    </source>
</evidence>
<comment type="caution">
    <text evidence="2">The sequence shown here is derived from an EMBL/GenBank/DDBJ whole genome shotgun (WGS) entry which is preliminary data.</text>
</comment>
<dbReference type="PANTHER" id="PTHR47237:SF1">
    <property type="entry name" value="SLL0310 PROTEIN"/>
    <property type="match status" value="1"/>
</dbReference>
<dbReference type="AlphaFoldDB" id="A0AAV4W2N0"/>
<evidence type="ECO:0000313" key="2">
    <source>
        <dbReference type="EMBL" id="GIY76144.1"/>
    </source>
</evidence>
<sequence>MDTASTGSVWQQCVARQHCLSKFRVSSTLLHPSFRGIYSVTCQLRRESSDRPSPSPLLNCWKKLVLPLCNVTIEKQKRQEKMGEMNYTVRVMTKEDVPQTLDVWKATGMQGGTHCLYTWLEVDKEAFHIAVLDSGEVIGVCGAVIHTPNFAFVGIYAVLEKYRGYGIGKKVWDACMEHVGSRNAALNAVPDKLILIPDKLILYPHKLILYPDKLILYPDKLILYYTIFTPLP</sequence>
<name>A0AAV4W2N0_9ARAC</name>
<dbReference type="Pfam" id="PF00583">
    <property type="entry name" value="Acetyltransf_1"/>
    <property type="match status" value="1"/>
</dbReference>